<dbReference type="OrthoDB" id="7451790at2759"/>
<dbReference type="EMBL" id="DS235855">
    <property type="protein sequence ID" value="EEB18993.1"/>
    <property type="molecule type" value="Genomic_DNA"/>
</dbReference>
<reference evidence="3" key="3">
    <citation type="submission" date="2021-02" db="UniProtKB">
        <authorList>
            <consortium name="EnsemblMetazoa"/>
        </authorList>
    </citation>
    <scope>IDENTIFICATION</scope>
    <source>
        <strain evidence="3">USDA</strain>
    </source>
</reference>
<dbReference type="VEuPathDB" id="VectorBase:PHUM544560"/>
<evidence type="ECO:0000256" key="1">
    <source>
        <dbReference type="SAM" id="Coils"/>
    </source>
</evidence>
<dbReference type="Proteomes" id="UP000009046">
    <property type="component" value="Unassembled WGS sequence"/>
</dbReference>
<keyword evidence="1" id="KW-0175">Coiled coil</keyword>
<dbReference type="HOGENOM" id="CLU_1191136_0_0_1"/>
<evidence type="ECO:0000313" key="2">
    <source>
        <dbReference type="EMBL" id="EEB18993.1"/>
    </source>
</evidence>
<keyword evidence="4" id="KW-1185">Reference proteome</keyword>
<dbReference type="KEGG" id="phu:Phum_PHUM544560"/>
<organism>
    <name type="scientific">Pediculus humanus subsp. corporis</name>
    <name type="common">Body louse</name>
    <dbReference type="NCBI Taxonomy" id="121224"/>
    <lineage>
        <taxon>Eukaryota</taxon>
        <taxon>Metazoa</taxon>
        <taxon>Ecdysozoa</taxon>
        <taxon>Arthropoda</taxon>
        <taxon>Hexapoda</taxon>
        <taxon>Insecta</taxon>
        <taxon>Pterygota</taxon>
        <taxon>Neoptera</taxon>
        <taxon>Paraneoptera</taxon>
        <taxon>Psocodea</taxon>
        <taxon>Troctomorpha</taxon>
        <taxon>Phthiraptera</taxon>
        <taxon>Anoplura</taxon>
        <taxon>Pediculidae</taxon>
        <taxon>Pediculus</taxon>
    </lineage>
</organism>
<reference evidence="2" key="2">
    <citation type="submission" date="2007-04" db="EMBL/GenBank/DDBJ databases">
        <title>The genome of the human body louse.</title>
        <authorList>
            <consortium name="The Human Body Louse Genome Consortium"/>
            <person name="Kirkness E."/>
            <person name="Walenz B."/>
            <person name="Hass B."/>
            <person name="Bruggner R."/>
            <person name="Strausberg R."/>
        </authorList>
    </citation>
    <scope>NUCLEOTIDE SEQUENCE</scope>
    <source>
        <strain evidence="2">USDA</strain>
    </source>
</reference>
<dbReference type="AlphaFoldDB" id="E0W037"/>
<evidence type="ECO:0000313" key="3">
    <source>
        <dbReference type="EnsemblMetazoa" id="PHUM544560-PA"/>
    </source>
</evidence>
<dbReference type="GeneID" id="8235688"/>
<gene>
    <name evidence="3" type="primary">8235688</name>
    <name evidence="2" type="ORF">Phum_PHUM544560</name>
</gene>
<accession>E0W037</accession>
<evidence type="ECO:0000313" key="4">
    <source>
        <dbReference type="Proteomes" id="UP000009046"/>
    </source>
</evidence>
<dbReference type="CTD" id="8235688"/>
<protein>
    <submittedName>
        <fullName evidence="2 3">Tropomyosin, putative</fullName>
    </submittedName>
</protein>
<dbReference type="EMBL" id="AAZO01006615">
    <property type="status" value="NOT_ANNOTATED_CDS"/>
    <property type="molecule type" value="Genomic_DNA"/>
</dbReference>
<name>E0W037_PEDHC</name>
<reference evidence="2" key="1">
    <citation type="submission" date="2007-04" db="EMBL/GenBank/DDBJ databases">
        <title>Annotation of Pediculus humanus corporis strain USDA.</title>
        <authorList>
            <person name="Kirkness E."/>
            <person name="Hannick L."/>
            <person name="Hass B."/>
            <person name="Bruggner R."/>
            <person name="Lawson D."/>
            <person name="Bidwell S."/>
            <person name="Joardar V."/>
            <person name="Caler E."/>
            <person name="Walenz B."/>
            <person name="Inman J."/>
            <person name="Schobel S."/>
            <person name="Galinsky K."/>
            <person name="Amedeo P."/>
            <person name="Strausberg R."/>
        </authorList>
    </citation>
    <scope>NUCLEOTIDE SEQUENCE</scope>
    <source>
        <strain evidence="2">USDA</strain>
    </source>
</reference>
<dbReference type="InParanoid" id="E0W037"/>
<feature type="coiled-coil region" evidence="1">
    <location>
        <begin position="1"/>
        <end position="224"/>
    </location>
</feature>
<dbReference type="EnsemblMetazoa" id="PHUM544560-RA">
    <property type="protein sequence ID" value="PHUM544560-PA"/>
    <property type="gene ID" value="PHUM544560"/>
</dbReference>
<dbReference type="RefSeq" id="XP_002431731.1">
    <property type="nucleotide sequence ID" value="XM_002431686.1"/>
</dbReference>
<proteinExistence type="predicted"/>
<sequence>MEKLSSLLIDRQSKIENLEKKIFQLEDETEKLENTSKELDVIRNNSKELEEQIKNLKKNVDNFEKVHENLMSQTSNNETEFKKLREKNKLMEIENDKLKMSSANDKDSLLIKNKIIEDQQETIKQLKEKCEKIKSVTTKNQSLERIIDLERAEKLELQDALEELKWKKDELKKKVKILENELMATPRDVVQDLQKTQVVLHQLENQVQTKQKEWEEHLQSLQKEKEQAYYISK</sequence>